<dbReference type="Pfam" id="PF01198">
    <property type="entry name" value="Ribosomal_L31e"/>
    <property type="match status" value="1"/>
</dbReference>
<dbReference type="STRING" id="5722.A2EKX9"/>
<dbReference type="VEuPathDB" id="TrichDB:TVAGG3_1014300"/>
<dbReference type="FunCoup" id="A2EKX9">
    <property type="interactions" value="567"/>
</dbReference>
<evidence type="ECO:0000256" key="1">
    <source>
        <dbReference type="ARBA" id="ARBA00010808"/>
    </source>
</evidence>
<dbReference type="InParanoid" id="A2EKX9"/>
<evidence type="ECO:0000256" key="2">
    <source>
        <dbReference type="ARBA" id="ARBA00022980"/>
    </source>
</evidence>
<accession>A2EKX9</accession>
<dbReference type="GO" id="GO:0003735">
    <property type="term" value="F:structural constituent of ribosome"/>
    <property type="evidence" value="ECO:0000318"/>
    <property type="project" value="GO_Central"/>
</dbReference>
<keyword evidence="5" id="KW-1185">Reference proteome</keyword>
<sequence>MERQNRTLQNDYFSNNPAFFVDIMPKELAPAKLETTIHLQKAVHNTTRRFRAERAIKVITAAAKKMMHTEVVKIDPELNSRIWIHGKNCPPARVRVVFERKADEEDAEKMVTIASYKNVASFNGLQTQKVVDQ</sequence>
<keyword evidence="2 4" id="KW-0689">Ribosomal protein</keyword>
<dbReference type="PANTHER" id="PTHR10956">
    <property type="entry name" value="60S RIBOSOMAL PROTEIN L31"/>
    <property type="match status" value="1"/>
</dbReference>
<dbReference type="eggNOG" id="KOG0893">
    <property type="taxonomic scope" value="Eukaryota"/>
</dbReference>
<keyword evidence="3" id="KW-0687">Ribonucleoprotein</keyword>
<dbReference type="KEGG" id="tva:4764566"/>
<dbReference type="Gene3D" id="3.10.440.10">
    <property type="match status" value="1"/>
</dbReference>
<dbReference type="Proteomes" id="UP000001542">
    <property type="component" value="Unassembled WGS sequence"/>
</dbReference>
<dbReference type="SMR" id="A2EKX9"/>
<dbReference type="InterPro" id="IPR023621">
    <property type="entry name" value="Ribosomal_eL31_dom_sf"/>
</dbReference>
<protein>
    <submittedName>
        <fullName evidence="4">Ribosomal protein L31e, putative</fullName>
    </submittedName>
</protein>
<reference evidence="4" key="2">
    <citation type="journal article" date="2007" name="Science">
        <title>Draft genome sequence of the sexually transmitted pathogen Trichomonas vaginalis.</title>
        <authorList>
            <person name="Carlton J.M."/>
            <person name="Hirt R.P."/>
            <person name="Silva J.C."/>
            <person name="Delcher A.L."/>
            <person name="Schatz M."/>
            <person name="Zhao Q."/>
            <person name="Wortman J.R."/>
            <person name="Bidwell S.L."/>
            <person name="Alsmark U.C.M."/>
            <person name="Besteiro S."/>
            <person name="Sicheritz-Ponten T."/>
            <person name="Noel C.J."/>
            <person name="Dacks J.B."/>
            <person name="Foster P.G."/>
            <person name="Simillion C."/>
            <person name="Van de Peer Y."/>
            <person name="Miranda-Saavedra D."/>
            <person name="Barton G.J."/>
            <person name="Westrop G.D."/>
            <person name="Mueller S."/>
            <person name="Dessi D."/>
            <person name="Fiori P.L."/>
            <person name="Ren Q."/>
            <person name="Paulsen I."/>
            <person name="Zhang H."/>
            <person name="Bastida-Corcuera F.D."/>
            <person name="Simoes-Barbosa A."/>
            <person name="Brown M.T."/>
            <person name="Hayes R.D."/>
            <person name="Mukherjee M."/>
            <person name="Okumura C.Y."/>
            <person name="Schneider R."/>
            <person name="Smith A.J."/>
            <person name="Vanacova S."/>
            <person name="Villalvazo M."/>
            <person name="Haas B.J."/>
            <person name="Pertea M."/>
            <person name="Feldblyum T.V."/>
            <person name="Utterback T.R."/>
            <person name="Shu C.L."/>
            <person name="Osoegawa K."/>
            <person name="de Jong P.J."/>
            <person name="Hrdy I."/>
            <person name="Horvathova L."/>
            <person name="Zubacova Z."/>
            <person name="Dolezal P."/>
            <person name="Malik S.B."/>
            <person name="Logsdon J.M. Jr."/>
            <person name="Henze K."/>
            <person name="Gupta A."/>
            <person name="Wang C.C."/>
            <person name="Dunne R.L."/>
            <person name="Upcroft J.A."/>
            <person name="Upcroft P."/>
            <person name="White O."/>
            <person name="Salzberg S.L."/>
            <person name="Tang P."/>
            <person name="Chiu C.-H."/>
            <person name="Lee Y.-S."/>
            <person name="Embley T.M."/>
            <person name="Coombs G.H."/>
            <person name="Mottram J.C."/>
            <person name="Tachezy J."/>
            <person name="Fraser-Liggett C.M."/>
            <person name="Johnson P.J."/>
        </authorList>
    </citation>
    <scope>NUCLEOTIDE SEQUENCE [LARGE SCALE GENOMIC DNA]</scope>
    <source>
        <strain evidence="4">G3</strain>
    </source>
</reference>
<dbReference type="InterPro" id="IPR000054">
    <property type="entry name" value="Ribosomal_eL31"/>
</dbReference>
<evidence type="ECO:0000256" key="3">
    <source>
        <dbReference type="ARBA" id="ARBA00023274"/>
    </source>
</evidence>
<dbReference type="EMBL" id="DS113417">
    <property type="protein sequence ID" value="EAY06687.1"/>
    <property type="molecule type" value="Genomic_DNA"/>
</dbReference>
<dbReference type="SUPFAM" id="SSF54575">
    <property type="entry name" value="Ribosomal protein L31e"/>
    <property type="match status" value="1"/>
</dbReference>
<dbReference type="GO" id="GO:0022625">
    <property type="term" value="C:cytosolic large ribosomal subunit"/>
    <property type="evidence" value="ECO:0000318"/>
    <property type="project" value="GO_Central"/>
</dbReference>
<reference evidence="4" key="1">
    <citation type="submission" date="2006-10" db="EMBL/GenBank/DDBJ databases">
        <authorList>
            <person name="Amadeo P."/>
            <person name="Zhao Q."/>
            <person name="Wortman J."/>
            <person name="Fraser-Liggett C."/>
            <person name="Carlton J."/>
        </authorList>
    </citation>
    <scope>NUCLEOTIDE SEQUENCE</scope>
    <source>
        <strain evidence="4">G3</strain>
    </source>
</reference>
<comment type="similarity">
    <text evidence="1">Belongs to the eukaryotic ribosomal protein eL31 family.</text>
</comment>
<dbReference type="PANTHER" id="PTHR10956:SF0">
    <property type="entry name" value="60S RIBOSOMAL PROTEIN L31"/>
    <property type="match status" value="1"/>
</dbReference>
<dbReference type="SMART" id="SM01380">
    <property type="entry name" value="Ribosomal_L31e"/>
    <property type="match status" value="1"/>
</dbReference>
<dbReference type="OrthoDB" id="9739313at2759"/>
<proteinExistence type="inferred from homology"/>
<evidence type="ECO:0000313" key="4">
    <source>
        <dbReference type="EMBL" id="EAY06687.1"/>
    </source>
</evidence>
<dbReference type="AlphaFoldDB" id="A2EKX9"/>
<dbReference type="OMA" id="DSPHKFY"/>
<dbReference type="GO" id="GO:0002181">
    <property type="term" value="P:cytoplasmic translation"/>
    <property type="evidence" value="ECO:0000318"/>
    <property type="project" value="GO_Central"/>
</dbReference>
<dbReference type="RefSeq" id="XP_001318910.1">
    <property type="nucleotide sequence ID" value="XM_001318875.1"/>
</dbReference>
<organism evidence="4 5">
    <name type="scientific">Trichomonas vaginalis (strain ATCC PRA-98 / G3)</name>
    <dbReference type="NCBI Taxonomy" id="412133"/>
    <lineage>
        <taxon>Eukaryota</taxon>
        <taxon>Metamonada</taxon>
        <taxon>Parabasalia</taxon>
        <taxon>Trichomonadida</taxon>
        <taxon>Trichomonadidae</taxon>
        <taxon>Trichomonas</taxon>
    </lineage>
</organism>
<gene>
    <name evidence="4" type="ORF">TVAG_211390</name>
</gene>
<dbReference type="VEuPathDB" id="TrichDB:TVAG_211390"/>
<evidence type="ECO:0000313" key="5">
    <source>
        <dbReference type="Proteomes" id="UP000001542"/>
    </source>
</evidence>
<name>A2EKX9_TRIV3</name>